<dbReference type="AlphaFoldDB" id="A0A5E7ALU9"/>
<dbReference type="Pfam" id="PF07275">
    <property type="entry name" value="ArdA"/>
    <property type="match status" value="1"/>
</dbReference>
<protein>
    <recommendedName>
        <fullName evidence="3">Antirestriction protein</fullName>
    </recommendedName>
</protein>
<dbReference type="RefSeq" id="WP_150641071.1">
    <property type="nucleotide sequence ID" value="NZ_CABVHQ010000006.1"/>
</dbReference>
<dbReference type="Gene3D" id="1.10.10.1190">
    <property type="entry name" value="Antirestriction protein ArdA, domain 3"/>
    <property type="match status" value="1"/>
</dbReference>
<organism evidence="1 2">
    <name type="scientific">Pseudomonas fluorescens</name>
    <dbReference type="NCBI Taxonomy" id="294"/>
    <lineage>
        <taxon>Bacteria</taxon>
        <taxon>Pseudomonadati</taxon>
        <taxon>Pseudomonadota</taxon>
        <taxon>Gammaproteobacteria</taxon>
        <taxon>Pseudomonadales</taxon>
        <taxon>Pseudomonadaceae</taxon>
        <taxon>Pseudomonas</taxon>
    </lineage>
</organism>
<dbReference type="Gene3D" id="3.10.20.480">
    <property type="entry name" value="Antirestriction protein ArdA, domain 1"/>
    <property type="match status" value="1"/>
</dbReference>
<gene>
    <name evidence="1" type="ORF">PS691_00987</name>
</gene>
<dbReference type="InterPro" id="IPR041893">
    <property type="entry name" value="ArdA_dom3"/>
</dbReference>
<proteinExistence type="predicted"/>
<accession>A0A5E7ALU9</accession>
<dbReference type="EMBL" id="CABVHQ010000006">
    <property type="protein sequence ID" value="VVN79599.1"/>
    <property type="molecule type" value="Genomic_DNA"/>
</dbReference>
<evidence type="ECO:0000313" key="1">
    <source>
        <dbReference type="EMBL" id="VVN79599.1"/>
    </source>
</evidence>
<dbReference type="InterPro" id="IPR009899">
    <property type="entry name" value="ArdA"/>
</dbReference>
<dbReference type="Proteomes" id="UP000337909">
    <property type="component" value="Unassembled WGS sequence"/>
</dbReference>
<sequence length="170" mass="19224">MTTEPRIYVADLAAYNSGYLHGVWIDAAQDVDDIQEQINAMLAASPVPDAEEYAIHDYEGFEGYALGEYEGIDTAHEIACFIEEFPVYGGALLNQFSSVEEARKAAEEDYCGSYESLADYAQELTEETTEIPESLSYYINYEAMARDMELNGDVFTLETGYREVHVFWNR</sequence>
<evidence type="ECO:0000313" key="2">
    <source>
        <dbReference type="Proteomes" id="UP000337909"/>
    </source>
</evidence>
<dbReference type="OrthoDB" id="944647at2"/>
<name>A0A5E7ALU9_PSEFL</name>
<reference evidence="1 2" key="1">
    <citation type="submission" date="2019-09" db="EMBL/GenBank/DDBJ databases">
        <authorList>
            <person name="Chandra G."/>
            <person name="Truman W A."/>
        </authorList>
    </citation>
    <scope>NUCLEOTIDE SEQUENCE [LARGE SCALE GENOMIC DNA]</scope>
    <source>
        <strain evidence="1">PS691</strain>
    </source>
</reference>
<dbReference type="InterPro" id="IPR041895">
    <property type="entry name" value="ArdA_dom1"/>
</dbReference>
<evidence type="ECO:0008006" key="3">
    <source>
        <dbReference type="Google" id="ProtNLM"/>
    </source>
</evidence>